<feature type="compositionally biased region" description="Basic and acidic residues" evidence="1">
    <location>
        <begin position="509"/>
        <end position="519"/>
    </location>
</feature>
<dbReference type="EMBL" id="CP000125">
    <property type="protein sequence ID" value="ABA51886.1"/>
    <property type="molecule type" value="Genomic_DNA"/>
</dbReference>
<evidence type="ECO:0000256" key="1">
    <source>
        <dbReference type="SAM" id="MobiDB-lite"/>
    </source>
</evidence>
<dbReference type="AlphaFoldDB" id="Q3JG41"/>
<feature type="region of interest" description="Disordered" evidence="1">
    <location>
        <begin position="316"/>
        <end position="423"/>
    </location>
</feature>
<feature type="region of interest" description="Disordered" evidence="1">
    <location>
        <begin position="503"/>
        <end position="612"/>
    </location>
</feature>
<sequence>MPFKSEVRVRTRAAVTELIQGRQPARSDSASIRQMLGHGALQQPTIRQKAVLRANARSQGGPPVAVDPVDVDARGTGPRVRACLLSHRSRFCDAGGQHVRPVTGESPDRRARFVARHARRTGAARPPRAASALDARAARRRLRRRVLRHLDGADHHVSERLHALVRARGRQQRSDARHVAGRRRRDRAARDGRQAVRREPAARDRAEPERRSRAADRPDGQEARQPAARGRGARRARGRREPARVDRARSAALSVRGTEGARGDHPRARGAARGRARAGGPAGRHRQPQSGDAVGRRRERGVHQRVALSAIDPVERESGRGRRARARGRERRRVAQQGLRVRHRRAGRVAVAARPAARRGHRAAQGRDRAVRRLRPVGRQADRRRAAAARQAEPHRDPLGRAGRRGGRARPARHARRRRRDADPCEQLRALACRRRVPAQPERRPAARHASERADGRCAGRAARVDRRSAAARVRRRAGALLRALPADREERDLCDREARRAARAAVAPRERPAGRALRDGALGESQPRSGLAREQRVRSRERRSELDRRRAFGARARRAMAARRRRASPAPARGLRDERRAPARRAGRGRAALAERAGERGPTLARRSEIGGLSARSPMPMRFHLVRRLGRAASFAIGPMASLLFVAHGAAGAEPPRAALLAAGCKTLAERVHAPPGSGPVFLGSYEPAPGGAALAGALTQAAFVYDNALASIALIACHRPGDARRIADAILQASRQDRHYRDARVRNAYRAGALPPGPAPLPGWWDTPSKRWFEDAYQAGTATGNVAWAALSLLAVYEATRERRYLDGAAALMGWVDPGRLDATAPAGYVGGEFGHEPQPLRQGWKSTEHNVDAYAVFRWLAACTGDARWHAAAGRARRFVSAMWEPGDGRFLIGTRDDGHTPNTGPSALDASLWPLLAMPDAPADWRRSLAWVERAHRIDGGYGFNAHPDGVWTEGTAQAALALQAAGRSDDARPLWALLMSQRAPSGLLFATPEPSIRTGLSIGPTSKTDDFRYFHLPHLGATAWAVLAAAGWNPFRPGGCLAAGYPGDAAPACGA</sequence>
<proteinExistence type="predicted"/>
<dbReference type="Proteomes" id="UP000002700">
    <property type="component" value="Chromosome II"/>
</dbReference>
<name>Q3JG41_BURP1</name>
<feature type="region of interest" description="Disordered" evidence="1">
    <location>
        <begin position="166"/>
        <end position="304"/>
    </location>
</feature>
<feature type="compositionally biased region" description="Basic and acidic residues" evidence="1">
    <location>
        <begin position="441"/>
        <end position="464"/>
    </location>
</feature>
<dbReference type="InterPro" id="IPR008930">
    <property type="entry name" value="Terpenoid_cyclase/PrenylTrfase"/>
</dbReference>
<feature type="compositionally biased region" description="Basic and acidic residues" evidence="1">
    <location>
        <begin position="239"/>
        <end position="249"/>
    </location>
</feature>
<feature type="compositionally biased region" description="Basic and acidic residues" evidence="1">
    <location>
        <begin position="188"/>
        <end position="222"/>
    </location>
</feature>
<reference evidence="2 3" key="1">
    <citation type="submission" date="2005-09" db="EMBL/GenBank/DDBJ databases">
        <authorList>
            <person name="Woods D.E."/>
            <person name="Nierman W.C."/>
        </authorList>
    </citation>
    <scope>NUCLEOTIDE SEQUENCE [LARGE SCALE GENOMIC DNA]</scope>
    <source>
        <strain evidence="2 3">1710b</strain>
    </source>
</reference>
<protein>
    <submittedName>
        <fullName evidence="2">Uncharacterized protein</fullName>
    </submittedName>
</protein>
<dbReference type="SUPFAM" id="SSF48239">
    <property type="entry name" value="Terpenoid cyclases/Protein prenyltransferases"/>
    <property type="match status" value="1"/>
</dbReference>
<dbReference type="HOGENOM" id="CLU_289302_0_0_4"/>
<evidence type="ECO:0000313" key="2">
    <source>
        <dbReference type="EMBL" id="ABA51886.1"/>
    </source>
</evidence>
<gene>
    <name evidence="2" type="ordered locus">BURPS1710b_A2311</name>
</gene>
<accession>Q3JG41</accession>
<dbReference type="EnsemblBacteria" id="ABA51886">
    <property type="protein sequence ID" value="ABA51886"/>
    <property type="gene ID" value="BURPS1710b_A2311"/>
</dbReference>
<feature type="compositionally biased region" description="Basic residues" evidence="1">
    <location>
        <begin position="552"/>
        <end position="568"/>
    </location>
</feature>
<feature type="region of interest" description="Disordered" evidence="1">
    <location>
        <begin position="436"/>
        <end position="464"/>
    </location>
</feature>
<feature type="compositionally biased region" description="Basic residues" evidence="1">
    <location>
        <begin position="402"/>
        <end position="419"/>
    </location>
</feature>
<organism evidence="2 3">
    <name type="scientific">Burkholderia pseudomallei (strain 1710b)</name>
    <dbReference type="NCBI Taxonomy" id="320372"/>
    <lineage>
        <taxon>Bacteria</taxon>
        <taxon>Pseudomonadati</taxon>
        <taxon>Pseudomonadota</taxon>
        <taxon>Betaproteobacteria</taxon>
        <taxon>Burkholderiales</taxon>
        <taxon>Burkholderiaceae</taxon>
        <taxon>Burkholderia</taxon>
        <taxon>pseudomallei group</taxon>
    </lineage>
</organism>
<feature type="compositionally biased region" description="Basic residues" evidence="1">
    <location>
        <begin position="321"/>
        <end position="347"/>
    </location>
</feature>
<evidence type="ECO:0000313" key="3">
    <source>
        <dbReference type="Proteomes" id="UP000002700"/>
    </source>
</evidence>
<dbReference type="KEGG" id="bpm:BURPS1710b_A2311"/>
<feature type="compositionally biased region" description="Basic and acidic residues" evidence="1">
    <location>
        <begin position="532"/>
        <end position="551"/>
    </location>
</feature>